<proteinExistence type="inferred from homology"/>
<protein>
    <recommendedName>
        <fullName evidence="1 9">Nucleoprotein</fullName>
        <shortName evidence="9">NP</shortName>
        <shortName evidence="9">Protein N</shortName>
    </recommendedName>
    <alternativeName>
        <fullName evidence="8 9">Nucleocapsid protein</fullName>
    </alternativeName>
</protein>
<dbReference type="GO" id="GO:0019029">
    <property type="term" value="C:helical viral capsid"/>
    <property type="evidence" value="ECO:0007669"/>
    <property type="project" value="UniProtKB-UniRule"/>
</dbReference>
<keyword evidence="6 9" id="KW-0543">Viral nucleoprotein</keyword>
<evidence type="ECO:0000256" key="5">
    <source>
        <dbReference type="ARBA" id="ARBA00022884"/>
    </source>
</evidence>
<keyword evidence="7 9" id="KW-0687">Ribonucleoprotein</keyword>
<dbReference type="GO" id="GO:0003723">
    <property type="term" value="F:RNA binding"/>
    <property type="evidence" value="ECO:0007669"/>
    <property type="project" value="UniProtKB-UniRule"/>
</dbReference>
<name>A0AAJ4TXK7_9RHAB</name>
<keyword evidence="11" id="KW-1185">Reference proteome</keyword>
<reference evidence="10" key="1">
    <citation type="submission" date="2021-03" db="EMBL/GenBank/DDBJ databases">
        <authorList>
            <person name="Chen Y.-M."/>
            <person name="Zhang Y.-Z."/>
        </authorList>
    </citation>
    <scope>NUCLEOTIDE SEQUENCE</scope>
    <source>
        <strain evidence="10">237-k141_63393</strain>
    </source>
</reference>
<evidence type="ECO:0000256" key="3">
    <source>
        <dbReference type="ARBA" id="ARBA00022561"/>
    </source>
</evidence>
<dbReference type="EMBL" id="MW897033">
    <property type="protein sequence ID" value="QYF49870.1"/>
    <property type="molecule type" value="Viral_cRNA"/>
</dbReference>
<comment type="similarity">
    <text evidence="9">Belongs to the nucleorhabdovirus nucleocapsid protein family.</text>
</comment>
<comment type="subcellular location">
    <subcellularLocation>
        <location evidence="9">Virion</location>
    </subcellularLocation>
    <subcellularLocation>
        <location evidence="9">Host cytoplasm</location>
    </subcellularLocation>
</comment>
<evidence type="ECO:0000256" key="6">
    <source>
        <dbReference type="ARBA" id="ARBA00023086"/>
    </source>
</evidence>
<evidence type="ECO:0000256" key="1">
    <source>
        <dbReference type="ARBA" id="ARBA00014389"/>
    </source>
</evidence>
<dbReference type="Proteomes" id="UP001156781">
    <property type="component" value="Genome"/>
</dbReference>
<comment type="subunit">
    <text evidence="9">Homomultimerizes to form the nucleocapsid. Binds to viral genomic RNA.</text>
</comment>
<keyword evidence="4 9" id="KW-0946">Virion</keyword>
<sequence length="397" mass="44214">MATTGSAVKRMPTLKKKPTYAGVAEITGKSPGRETWSDQDLIGQTSLGLKVLTDDEMLHEVKVFLHGLEHRMSPRAVASALMLTWNMRSTNPIEGRIFPDVDPGADISDKTLADFEEAETVYVGGPSQTLVDGANGFEARRAGAFLAASTLKMFAKDASGWTLAWEQEHFKKRYEGFMKKSFPFAELVPLKPEVEGMYEAYQGQKIFLGTLGRILYSIADVADTRQTEMLFEQHLSCTGMHIVPQFINAKISIGATTEDLLSALDMKQNEPTLKQLKDLCNNSLSKQLGPDNRGTWRFARLFDQAAFSLLQTKYAQDTVAVLAHINDLSKSANKLSNPLNIAVLRQMGPQRMGQAKCVAKNIYHYFTVTARATENEFYDIDTFSWEDNTQTEIVTES</sequence>
<keyword evidence="3 9" id="KW-0167">Capsid protein</keyword>
<evidence type="ECO:0000313" key="11">
    <source>
        <dbReference type="Proteomes" id="UP001156781"/>
    </source>
</evidence>
<keyword evidence="9" id="KW-1035">Host cytoplasm</keyword>
<keyword evidence="5 9" id="KW-0694">RNA-binding</keyword>
<reference evidence="10" key="2">
    <citation type="journal article" date="2022" name="Nat. Microbiol.">
        <title>RNA viromes from terrestrial sites across China expand environmental viral diversity.</title>
        <authorList>
            <person name="Chiapello M."/>
            <person name="Rodriguez-Romero J."/>
            <person name="Ayllon M.A."/>
            <person name="Turina M."/>
        </authorList>
    </citation>
    <scope>NUCLEOTIDE SEQUENCE</scope>
    <source>
        <strain evidence="10">237-k141_63393</strain>
    </source>
</reference>
<dbReference type="Pfam" id="PF03216">
    <property type="entry name" value="Rhabdo_ncap_2"/>
    <property type="match status" value="1"/>
</dbReference>
<evidence type="ECO:0000256" key="7">
    <source>
        <dbReference type="ARBA" id="ARBA00023274"/>
    </source>
</evidence>
<dbReference type="GO" id="GO:0019013">
    <property type="term" value="C:viral nucleocapsid"/>
    <property type="evidence" value="ECO:0007669"/>
    <property type="project" value="UniProtKB-UniRule"/>
</dbReference>
<dbReference type="InterPro" id="IPR004902">
    <property type="entry name" value="Rhabdo_ncap_2"/>
</dbReference>
<dbReference type="GO" id="GO:1990904">
    <property type="term" value="C:ribonucleoprotein complex"/>
    <property type="evidence" value="ECO:0007669"/>
    <property type="project" value="UniProtKB-UniRule"/>
</dbReference>
<dbReference type="GO" id="GO:0030430">
    <property type="term" value="C:host cell cytoplasm"/>
    <property type="evidence" value="ECO:0007669"/>
    <property type="project" value="UniProtKB-SubCell"/>
</dbReference>
<keyword evidence="2 9" id="KW-1139">Helical capsid protein</keyword>
<evidence type="ECO:0000256" key="9">
    <source>
        <dbReference type="RuleBase" id="RU369108"/>
    </source>
</evidence>
<comment type="function">
    <text evidence="9">Encapsidates the genome, protecting it from nucleases. The encapsidated genomic RNA is termed the nucleocapsid (NC) and serves as template for viral transcription and replication.</text>
</comment>
<organism evidence="10 11">
    <name type="scientific">Xinjiang varicosavirus</name>
    <dbReference type="NCBI Taxonomy" id="3071319"/>
    <lineage>
        <taxon>Viruses</taxon>
        <taxon>Riboviria</taxon>
        <taxon>Orthornavirae</taxon>
        <taxon>Negarnaviricota</taxon>
        <taxon>Haploviricotina</taxon>
        <taxon>Monjiviricetes</taxon>
        <taxon>Mononegavirales</taxon>
        <taxon>Rhabdoviridae</taxon>
        <taxon>Betarhabdovirinae</taxon>
        <taxon>Varicosavirus</taxon>
        <taxon>Varicosavirus xinjiangense</taxon>
    </lineage>
</organism>
<evidence type="ECO:0000256" key="4">
    <source>
        <dbReference type="ARBA" id="ARBA00022844"/>
    </source>
</evidence>
<evidence type="ECO:0000256" key="8">
    <source>
        <dbReference type="ARBA" id="ARBA00033344"/>
    </source>
</evidence>
<evidence type="ECO:0000313" key="10">
    <source>
        <dbReference type="EMBL" id="QYF49870.1"/>
    </source>
</evidence>
<accession>A0AAJ4TXK7</accession>
<evidence type="ECO:0000256" key="2">
    <source>
        <dbReference type="ARBA" id="ARBA00022497"/>
    </source>
</evidence>